<dbReference type="KEGG" id="bspl:114862814"/>
<evidence type="ECO:0000313" key="7">
    <source>
        <dbReference type="Proteomes" id="UP000515150"/>
    </source>
</evidence>
<evidence type="ECO:0000256" key="4">
    <source>
        <dbReference type="PROSITE-ProRule" id="PRU00221"/>
    </source>
</evidence>
<dbReference type="Pfam" id="PF24807">
    <property type="entry name" value="WD40_CDC20-Fz"/>
    <property type="match status" value="1"/>
</dbReference>
<evidence type="ECO:0000313" key="8">
    <source>
        <dbReference type="RefSeq" id="XP_029019346.1"/>
    </source>
</evidence>
<dbReference type="GO" id="GO:0010997">
    <property type="term" value="F:anaphase-promoting complex binding"/>
    <property type="evidence" value="ECO:0007669"/>
    <property type="project" value="InterPro"/>
</dbReference>
<dbReference type="InterPro" id="IPR001680">
    <property type="entry name" value="WD40_rpt"/>
</dbReference>
<dbReference type="SMART" id="SM00320">
    <property type="entry name" value="WD40"/>
    <property type="match status" value="6"/>
</dbReference>
<dbReference type="PROSITE" id="PS50294">
    <property type="entry name" value="WD_REPEATS_REGION"/>
    <property type="match status" value="2"/>
</dbReference>
<sequence length="467" mass="50748">MTDVWGDSAAKRRCFKVREQRQNAAHRVSYKRFRRRIIRRGSGEAPVASTPVAAGWRCGSGFESDPVCQRLELDSPPRHVGTTHSALQGNLEETALAAGASHRGAVTPLKTLRSHSAEGKPDSENDPKPGWVWRAGAQAGSDERTGHLPFDLLDEAPVGVQGKLVRRLAAPSLLDDYYTNLLDCSCSGITALALGPCVYLWDSEASTLVASLGPTPPAGPHSVSSLRWSPDGRLLCVGTRRGEIQVQLWDVEQKRRVRCLPSHLSVVTALSWKQQLLSSGSALGHILHLDVRAPPAPVGAGVQEEGVCSLQWSPGGERLASGSPDGLLSIWDGDVAGPRSHQPVCSMRQPSAVKAVGWCPWQRKLLATGGGWKDGALRVWDSQTGTCVTSVHTDSQICSLRWAERKEWLVTAHGLPHHQVALWDFPSLDTSHRLTGHCQRVLHVALNPDETQIFSAGADQRLHIWDL</sequence>
<keyword evidence="2 4" id="KW-0853">WD repeat</keyword>
<dbReference type="InParanoid" id="A0A6P7NHK7"/>
<dbReference type="AlphaFoldDB" id="A0A6P7NHK7"/>
<dbReference type="GeneID" id="114862814"/>
<dbReference type="InterPro" id="IPR033010">
    <property type="entry name" value="Cdc20/Fizzy"/>
</dbReference>
<proteinExistence type="inferred from homology"/>
<dbReference type="PANTHER" id="PTHR19918:SF4">
    <property type="entry name" value="CELL DIVISION CYCLE PROTEIN 20 HOMOLOG B"/>
    <property type="match status" value="1"/>
</dbReference>
<accession>A0A6P7NHK7</accession>
<keyword evidence="7" id="KW-1185">Reference proteome</keyword>
<feature type="domain" description="CDC20/Fizzy WD40" evidence="6">
    <location>
        <begin position="168"/>
        <end position="465"/>
    </location>
</feature>
<dbReference type="GO" id="GO:0031145">
    <property type="term" value="P:anaphase-promoting complex-dependent catabolic process"/>
    <property type="evidence" value="ECO:0007669"/>
    <property type="project" value="TreeGrafter"/>
</dbReference>
<evidence type="ECO:0000259" key="6">
    <source>
        <dbReference type="Pfam" id="PF24807"/>
    </source>
</evidence>
<gene>
    <name evidence="8" type="primary">LOC114862814</name>
</gene>
<feature type="repeat" description="WD" evidence="4">
    <location>
        <begin position="434"/>
        <end position="467"/>
    </location>
</feature>
<organism evidence="7 8">
    <name type="scientific">Betta splendens</name>
    <name type="common">Siamese fighting fish</name>
    <dbReference type="NCBI Taxonomy" id="158456"/>
    <lineage>
        <taxon>Eukaryota</taxon>
        <taxon>Metazoa</taxon>
        <taxon>Chordata</taxon>
        <taxon>Craniata</taxon>
        <taxon>Vertebrata</taxon>
        <taxon>Euteleostomi</taxon>
        <taxon>Actinopterygii</taxon>
        <taxon>Neopterygii</taxon>
        <taxon>Teleostei</taxon>
        <taxon>Neoteleostei</taxon>
        <taxon>Acanthomorphata</taxon>
        <taxon>Anabantaria</taxon>
        <taxon>Anabantiformes</taxon>
        <taxon>Anabantoidei</taxon>
        <taxon>Osphronemidae</taxon>
        <taxon>Betta</taxon>
    </lineage>
</organism>
<dbReference type="SUPFAM" id="SSF50978">
    <property type="entry name" value="WD40 repeat-like"/>
    <property type="match status" value="1"/>
</dbReference>
<protein>
    <submittedName>
        <fullName evidence="8">Cell division cycle protein 20 homolog B-like isoform X1</fullName>
    </submittedName>
</protein>
<evidence type="ECO:0000256" key="1">
    <source>
        <dbReference type="ARBA" id="ARBA00006445"/>
    </source>
</evidence>
<feature type="compositionally biased region" description="Basic and acidic residues" evidence="5">
    <location>
        <begin position="115"/>
        <end position="127"/>
    </location>
</feature>
<evidence type="ECO:0000256" key="2">
    <source>
        <dbReference type="ARBA" id="ARBA00022574"/>
    </source>
</evidence>
<evidence type="ECO:0000256" key="5">
    <source>
        <dbReference type="SAM" id="MobiDB-lite"/>
    </source>
</evidence>
<dbReference type="InterPro" id="IPR015943">
    <property type="entry name" value="WD40/YVTN_repeat-like_dom_sf"/>
</dbReference>
<dbReference type="RefSeq" id="XP_029019346.1">
    <property type="nucleotide sequence ID" value="XM_029163513.3"/>
</dbReference>
<dbReference type="InterPro" id="IPR056150">
    <property type="entry name" value="WD40_CDC20-Fz"/>
</dbReference>
<dbReference type="PROSITE" id="PS50082">
    <property type="entry name" value="WD_REPEATS_2"/>
    <property type="match status" value="2"/>
</dbReference>
<reference evidence="8" key="1">
    <citation type="submission" date="2025-08" db="UniProtKB">
        <authorList>
            <consortium name="RefSeq"/>
        </authorList>
    </citation>
    <scope>IDENTIFICATION</scope>
</reference>
<dbReference type="GO" id="GO:1905786">
    <property type="term" value="P:positive regulation of anaphase-promoting complex-dependent catabolic process"/>
    <property type="evidence" value="ECO:0007669"/>
    <property type="project" value="TreeGrafter"/>
</dbReference>
<feature type="region of interest" description="Disordered" evidence="5">
    <location>
        <begin position="111"/>
        <end position="130"/>
    </location>
</feature>
<keyword evidence="3" id="KW-0677">Repeat</keyword>
<dbReference type="PROSITE" id="PS00678">
    <property type="entry name" value="WD_REPEATS_1"/>
    <property type="match status" value="1"/>
</dbReference>
<comment type="similarity">
    <text evidence="1">Belongs to the WD repeat CDC20/Fizzy family.</text>
</comment>
<dbReference type="Gene3D" id="2.130.10.10">
    <property type="entry name" value="YVTN repeat-like/Quinoprotein amine dehydrogenase"/>
    <property type="match status" value="1"/>
</dbReference>
<name>A0A6P7NHK7_BETSP</name>
<dbReference type="PANTHER" id="PTHR19918">
    <property type="entry name" value="CELL DIVISION CYCLE 20 CDC20 FIZZY -RELATED"/>
    <property type="match status" value="1"/>
</dbReference>
<dbReference type="InterPro" id="IPR036322">
    <property type="entry name" value="WD40_repeat_dom_sf"/>
</dbReference>
<dbReference type="GO" id="GO:1990757">
    <property type="term" value="F:ubiquitin ligase activator activity"/>
    <property type="evidence" value="ECO:0007669"/>
    <property type="project" value="TreeGrafter"/>
</dbReference>
<dbReference type="GO" id="GO:0005680">
    <property type="term" value="C:anaphase-promoting complex"/>
    <property type="evidence" value="ECO:0007669"/>
    <property type="project" value="TreeGrafter"/>
</dbReference>
<dbReference type="OrthoDB" id="10263272at2759"/>
<evidence type="ECO:0000256" key="3">
    <source>
        <dbReference type="ARBA" id="ARBA00022737"/>
    </source>
</evidence>
<feature type="repeat" description="WD" evidence="4">
    <location>
        <begin position="300"/>
        <end position="332"/>
    </location>
</feature>
<dbReference type="InterPro" id="IPR019775">
    <property type="entry name" value="WD40_repeat_CS"/>
</dbReference>
<dbReference type="Proteomes" id="UP000515150">
    <property type="component" value="Chromosome 9"/>
</dbReference>